<evidence type="ECO:0000256" key="2">
    <source>
        <dbReference type="ARBA" id="ARBA00008479"/>
    </source>
</evidence>
<dbReference type="Pfam" id="PF09420">
    <property type="entry name" value="Nop16"/>
    <property type="match status" value="1"/>
</dbReference>
<gene>
    <name evidence="7" type="primary">LOC111456462</name>
</gene>
<evidence type="ECO:0000313" key="6">
    <source>
        <dbReference type="Proteomes" id="UP000504609"/>
    </source>
</evidence>
<dbReference type="PANTHER" id="PTHR13243:SF1">
    <property type="entry name" value="NUCLEOLAR PROTEIN 16"/>
    <property type="match status" value="1"/>
</dbReference>
<dbReference type="AlphaFoldDB" id="A0A6J1GRW5"/>
<feature type="region of interest" description="Disordered" evidence="5">
    <location>
        <begin position="88"/>
        <end position="133"/>
    </location>
</feature>
<evidence type="ECO:0000256" key="4">
    <source>
        <dbReference type="ARBA" id="ARBA00023242"/>
    </source>
</evidence>
<dbReference type="GO" id="GO:0005730">
    <property type="term" value="C:nucleolus"/>
    <property type="evidence" value="ECO:0007669"/>
    <property type="project" value="UniProtKB-SubCell"/>
</dbReference>
<proteinExistence type="inferred from homology"/>
<evidence type="ECO:0000256" key="1">
    <source>
        <dbReference type="ARBA" id="ARBA00004604"/>
    </source>
</evidence>
<dbReference type="KEGG" id="cmos:111456462"/>
<evidence type="ECO:0000313" key="7">
    <source>
        <dbReference type="RefSeq" id="XP_022954094.1"/>
    </source>
</evidence>
<dbReference type="Proteomes" id="UP000504609">
    <property type="component" value="Unplaced"/>
</dbReference>
<dbReference type="GO" id="GO:0042273">
    <property type="term" value="P:ribosomal large subunit biogenesis"/>
    <property type="evidence" value="ECO:0007669"/>
    <property type="project" value="TreeGrafter"/>
</dbReference>
<comment type="subcellular location">
    <subcellularLocation>
        <location evidence="1">Nucleus</location>
        <location evidence="1">Nucleolus</location>
    </subcellularLocation>
</comment>
<name>A0A6J1GRW5_CUCMO</name>
<dbReference type="GeneID" id="111456462"/>
<reference evidence="7" key="1">
    <citation type="submission" date="2025-08" db="UniProtKB">
        <authorList>
            <consortium name="RefSeq"/>
        </authorList>
    </citation>
    <scope>IDENTIFICATION</scope>
    <source>
        <tissue evidence="7">Young leaves</tissue>
    </source>
</reference>
<sequence length="193" mass="21997">MGRSRRKYKRSRAKVQVGLPKRNPNVFKPSFCMPPKLRSLLAEQFEEDPAWDEKASVIHNYKSFGVLSNPNLLSVRSRTDHIVESDFLQVPPSLPPSDDPDSVLDSSGSDVEEDDLKTALGKKRRDGKSAPLKPLTTIQRVHVGRLIEKYGDDHERMFMDTKLNSMQHSVATLEKLCKRYHSCLDKNPLILTR</sequence>
<keyword evidence="4" id="KW-0539">Nucleus</keyword>
<organism evidence="6 7">
    <name type="scientific">Cucurbita moschata</name>
    <name type="common">Winter crookneck squash</name>
    <name type="synonym">Cucurbita pepo var. moschata</name>
    <dbReference type="NCBI Taxonomy" id="3662"/>
    <lineage>
        <taxon>Eukaryota</taxon>
        <taxon>Viridiplantae</taxon>
        <taxon>Streptophyta</taxon>
        <taxon>Embryophyta</taxon>
        <taxon>Tracheophyta</taxon>
        <taxon>Spermatophyta</taxon>
        <taxon>Magnoliopsida</taxon>
        <taxon>eudicotyledons</taxon>
        <taxon>Gunneridae</taxon>
        <taxon>Pentapetalae</taxon>
        <taxon>rosids</taxon>
        <taxon>fabids</taxon>
        <taxon>Cucurbitales</taxon>
        <taxon>Cucurbitaceae</taxon>
        <taxon>Cucurbiteae</taxon>
        <taxon>Cucurbita</taxon>
    </lineage>
</organism>
<dbReference type="RefSeq" id="XP_022954094.1">
    <property type="nucleotide sequence ID" value="XM_023098326.1"/>
</dbReference>
<evidence type="ECO:0000256" key="5">
    <source>
        <dbReference type="SAM" id="MobiDB-lite"/>
    </source>
</evidence>
<accession>A0A6J1GRW5</accession>
<comment type="similarity">
    <text evidence="2">Belongs to the NOP16 family.</text>
</comment>
<keyword evidence="6" id="KW-1185">Reference proteome</keyword>
<dbReference type="InterPro" id="IPR019002">
    <property type="entry name" value="Ribosome_biogenesis_Nop16"/>
</dbReference>
<dbReference type="PANTHER" id="PTHR13243">
    <property type="entry name" value="HSPC111 PROTEIN-RELATED"/>
    <property type="match status" value="1"/>
</dbReference>
<evidence type="ECO:0000256" key="3">
    <source>
        <dbReference type="ARBA" id="ARBA00015522"/>
    </source>
</evidence>
<feature type="region of interest" description="Disordered" evidence="5">
    <location>
        <begin position="1"/>
        <end position="26"/>
    </location>
</feature>
<protein>
    <recommendedName>
        <fullName evidence="3">Nucleolar protein 16</fullName>
    </recommendedName>
</protein>
<feature type="compositionally biased region" description="Basic residues" evidence="5">
    <location>
        <begin position="1"/>
        <end position="13"/>
    </location>
</feature>